<feature type="domain" description="DhaL" evidence="4">
    <location>
        <begin position="4"/>
        <end position="228"/>
    </location>
</feature>
<reference evidence="5" key="1">
    <citation type="submission" date="2021-10" db="EMBL/GenBank/DDBJ databases">
        <title>Streptomyces nigrumlapis sp.nov.,an antimicrobial producing actinobacterium isolated from Black Gobi rocks.</title>
        <authorList>
            <person name="Wen Y."/>
            <person name="Zhang W."/>
            <person name="Liu X.G."/>
        </authorList>
    </citation>
    <scope>NUCLEOTIDE SEQUENCE</scope>
    <source>
        <strain evidence="5">ST13-2-2</strain>
    </source>
</reference>
<dbReference type="Gene3D" id="1.25.40.340">
    <property type="match status" value="1"/>
</dbReference>
<evidence type="ECO:0000259" key="4">
    <source>
        <dbReference type="PROSITE" id="PS51480"/>
    </source>
</evidence>
<dbReference type="Pfam" id="PF02734">
    <property type="entry name" value="Dak2"/>
    <property type="match status" value="1"/>
</dbReference>
<evidence type="ECO:0000256" key="3">
    <source>
        <dbReference type="SAM" id="MobiDB-lite"/>
    </source>
</evidence>
<organism evidence="5 6">
    <name type="scientific">Streptomyces halobius</name>
    <dbReference type="NCBI Taxonomy" id="2879846"/>
    <lineage>
        <taxon>Bacteria</taxon>
        <taxon>Bacillati</taxon>
        <taxon>Actinomycetota</taxon>
        <taxon>Actinomycetes</taxon>
        <taxon>Kitasatosporales</taxon>
        <taxon>Streptomycetaceae</taxon>
        <taxon>Streptomyces</taxon>
    </lineage>
</organism>
<sequence length="238" mass="24286">MDVSLARHWVQNIASAMSRNQEHLTTLDSAIGDGDHGANMARGFFAVRAGLDSGTWSAATAEEILVQTGRTLVSVVGGASGPLFGSAFRALGAALDTEDGTEDDTENGTELGTGTDHEAETDTDATRFAAALAAGLEKIQQLGAAVPGDKTMIDAYAPAYRAFHDAAHSGADFRTAAHAAADAAEAGMRATVAMQAGKGRASYLGLRSVGHQDPGATSTAYVFRALADATEAEATGAV</sequence>
<keyword evidence="1" id="KW-0808">Transferase</keyword>
<dbReference type="SMART" id="SM01120">
    <property type="entry name" value="Dak2"/>
    <property type="match status" value="1"/>
</dbReference>
<dbReference type="Proteomes" id="UP000830115">
    <property type="component" value="Chromosome"/>
</dbReference>
<evidence type="ECO:0000256" key="2">
    <source>
        <dbReference type="ARBA" id="ARBA00022777"/>
    </source>
</evidence>
<feature type="compositionally biased region" description="Acidic residues" evidence="3">
    <location>
        <begin position="96"/>
        <end position="107"/>
    </location>
</feature>
<dbReference type="InterPro" id="IPR036117">
    <property type="entry name" value="DhaL_dom_sf"/>
</dbReference>
<evidence type="ECO:0000313" key="5">
    <source>
        <dbReference type="EMBL" id="UQA92274.1"/>
    </source>
</evidence>
<dbReference type="InterPro" id="IPR004007">
    <property type="entry name" value="DhaL_dom"/>
</dbReference>
<gene>
    <name evidence="5" type="ORF">K9S39_10860</name>
</gene>
<feature type="region of interest" description="Disordered" evidence="3">
    <location>
        <begin position="96"/>
        <end position="118"/>
    </location>
</feature>
<dbReference type="SUPFAM" id="SSF101473">
    <property type="entry name" value="DhaL-like"/>
    <property type="match status" value="1"/>
</dbReference>
<keyword evidence="2" id="KW-0418">Kinase</keyword>
<dbReference type="PANTHER" id="PTHR28629:SF4">
    <property type="entry name" value="TRIOKINASE_FMN CYCLASE"/>
    <property type="match status" value="1"/>
</dbReference>
<evidence type="ECO:0000256" key="1">
    <source>
        <dbReference type="ARBA" id="ARBA00022679"/>
    </source>
</evidence>
<dbReference type="InterPro" id="IPR050861">
    <property type="entry name" value="Dihydroxyacetone_Kinase"/>
</dbReference>
<keyword evidence="6" id="KW-1185">Reference proteome</keyword>
<accession>A0ABY4M3E0</accession>
<dbReference type="PROSITE" id="PS51480">
    <property type="entry name" value="DHAL"/>
    <property type="match status" value="1"/>
</dbReference>
<name>A0ABY4M3E0_9ACTN</name>
<dbReference type="RefSeq" id="WP_248863138.1">
    <property type="nucleotide sequence ID" value="NZ_CP086322.1"/>
</dbReference>
<dbReference type="EMBL" id="CP086322">
    <property type="protein sequence ID" value="UQA92274.1"/>
    <property type="molecule type" value="Genomic_DNA"/>
</dbReference>
<protein>
    <submittedName>
        <fullName evidence="5">DAK2 domain-containing protein</fullName>
    </submittedName>
</protein>
<dbReference type="PANTHER" id="PTHR28629">
    <property type="entry name" value="TRIOKINASE/FMN CYCLASE"/>
    <property type="match status" value="1"/>
</dbReference>
<evidence type="ECO:0000313" key="6">
    <source>
        <dbReference type="Proteomes" id="UP000830115"/>
    </source>
</evidence>
<proteinExistence type="predicted"/>